<comment type="caution">
    <text evidence="7">The sequence shown here is derived from an EMBL/GenBank/DDBJ whole genome shotgun (WGS) entry which is preliminary data.</text>
</comment>
<feature type="transmembrane region" description="Helical" evidence="6">
    <location>
        <begin position="53"/>
        <end position="73"/>
    </location>
</feature>
<keyword evidence="3 6" id="KW-0812">Transmembrane</keyword>
<dbReference type="GO" id="GO:0015658">
    <property type="term" value="F:branched-chain amino acid transmembrane transporter activity"/>
    <property type="evidence" value="ECO:0007669"/>
    <property type="project" value="InterPro"/>
</dbReference>
<dbReference type="CDD" id="cd06581">
    <property type="entry name" value="TM_PBP1_LivM_like"/>
    <property type="match status" value="1"/>
</dbReference>
<dbReference type="PANTHER" id="PTHR30482">
    <property type="entry name" value="HIGH-AFFINITY BRANCHED-CHAIN AMINO ACID TRANSPORT SYSTEM PERMEASE"/>
    <property type="match status" value="1"/>
</dbReference>
<evidence type="ECO:0000313" key="7">
    <source>
        <dbReference type="EMBL" id="TQM69636.1"/>
    </source>
</evidence>
<organism evidence="7 8">
    <name type="scientific">Actinomadura hallensis</name>
    <dbReference type="NCBI Taxonomy" id="337895"/>
    <lineage>
        <taxon>Bacteria</taxon>
        <taxon>Bacillati</taxon>
        <taxon>Actinomycetota</taxon>
        <taxon>Actinomycetes</taxon>
        <taxon>Streptosporangiales</taxon>
        <taxon>Thermomonosporaceae</taxon>
        <taxon>Actinomadura</taxon>
    </lineage>
</organism>
<dbReference type="AlphaFoldDB" id="A0A543IGD0"/>
<feature type="transmembrane region" description="Helical" evidence="6">
    <location>
        <begin position="179"/>
        <end position="198"/>
    </location>
</feature>
<evidence type="ECO:0000256" key="2">
    <source>
        <dbReference type="ARBA" id="ARBA00022475"/>
    </source>
</evidence>
<feature type="transmembrane region" description="Helical" evidence="6">
    <location>
        <begin position="80"/>
        <end position="99"/>
    </location>
</feature>
<feature type="transmembrane region" description="Helical" evidence="6">
    <location>
        <begin position="132"/>
        <end position="153"/>
    </location>
</feature>
<keyword evidence="5 6" id="KW-0472">Membrane</keyword>
<keyword evidence="4 6" id="KW-1133">Transmembrane helix</keyword>
<evidence type="ECO:0000256" key="1">
    <source>
        <dbReference type="ARBA" id="ARBA00004651"/>
    </source>
</evidence>
<dbReference type="Proteomes" id="UP000316706">
    <property type="component" value="Unassembled WGS sequence"/>
</dbReference>
<gene>
    <name evidence="7" type="ORF">FHX41_3334</name>
</gene>
<dbReference type="InterPro" id="IPR043428">
    <property type="entry name" value="LivM-like"/>
</dbReference>
<evidence type="ECO:0000256" key="6">
    <source>
        <dbReference type="SAM" id="Phobius"/>
    </source>
</evidence>
<dbReference type="GO" id="GO:0005886">
    <property type="term" value="C:plasma membrane"/>
    <property type="evidence" value="ECO:0007669"/>
    <property type="project" value="UniProtKB-SubCell"/>
</dbReference>
<feature type="transmembrane region" description="Helical" evidence="6">
    <location>
        <begin position="229"/>
        <end position="248"/>
    </location>
</feature>
<evidence type="ECO:0000313" key="8">
    <source>
        <dbReference type="Proteomes" id="UP000316706"/>
    </source>
</evidence>
<feature type="transmembrane region" description="Helical" evidence="6">
    <location>
        <begin position="105"/>
        <end position="125"/>
    </location>
</feature>
<keyword evidence="2" id="KW-1003">Cell membrane</keyword>
<name>A0A543IGD0_9ACTN</name>
<sequence length="353" mass="36931">MTTAQEVVLGDDTNKVSASLPLTRRLRPLLGMTVVAAVALAWGMGGGADRYEIFIAIHFLSFVTAAAGLNILYGYSGLVSLGHGAFFAIGAYGMGWGLLNTGLSFPVLLVSVLLAAVAIALVLVLPTLRVSGHFLAMVTVAYASVVHVILINWDSVTGGPLGLSISPRRLETWVPAEEVLFGFAVVVAAAALLFMGVVRTSSIGRAWRSIRQSEVSAACLAVPVRRYRVLAFSVSAVLATLGGVIYGLNVGFLTPSEYDVMLSINLLIAVIVGGSGRFLGPVFGSLIVVVGPEVFRFLGDHRELMLGLVLIAVLSFRRGGIAGLLETAVRPVTSRLGARSKPGVSVAEKGDVA</sequence>
<reference evidence="7 8" key="1">
    <citation type="submission" date="2019-06" db="EMBL/GenBank/DDBJ databases">
        <title>Sequencing the genomes of 1000 actinobacteria strains.</title>
        <authorList>
            <person name="Klenk H.-P."/>
        </authorList>
    </citation>
    <scope>NUCLEOTIDE SEQUENCE [LARGE SCALE GENOMIC DNA]</scope>
    <source>
        <strain evidence="7 8">DSM 45043</strain>
    </source>
</reference>
<dbReference type="EMBL" id="VFPO01000001">
    <property type="protein sequence ID" value="TQM69636.1"/>
    <property type="molecule type" value="Genomic_DNA"/>
</dbReference>
<dbReference type="InterPro" id="IPR001851">
    <property type="entry name" value="ABC_transp_permease"/>
</dbReference>
<protein>
    <submittedName>
        <fullName evidence="7">Amino acid/amide ABC transporter membrane protein 2 (HAAT family)</fullName>
    </submittedName>
</protein>
<dbReference type="Pfam" id="PF02653">
    <property type="entry name" value="BPD_transp_2"/>
    <property type="match status" value="1"/>
</dbReference>
<evidence type="ECO:0000256" key="3">
    <source>
        <dbReference type="ARBA" id="ARBA00022692"/>
    </source>
</evidence>
<evidence type="ECO:0000256" key="4">
    <source>
        <dbReference type="ARBA" id="ARBA00022989"/>
    </source>
</evidence>
<dbReference type="OrthoDB" id="9814461at2"/>
<accession>A0A543IGD0</accession>
<keyword evidence="8" id="KW-1185">Reference proteome</keyword>
<proteinExistence type="predicted"/>
<feature type="transmembrane region" description="Helical" evidence="6">
    <location>
        <begin position="260"/>
        <end position="292"/>
    </location>
</feature>
<evidence type="ECO:0000256" key="5">
    <source>
        <dbReference type="ARBA" id="ARBA00023136"/>
    </source>
</evidence>
<dbReference type="PANTHER" id="PTHR30482:SF20">
    <property type="entry name" value="HIGH-AFFINITY BRANCHED-CHAIN AMINO ACID TRANSPORT SYSTEM PERMEASE PROTEIN LIVM"/>
    <property type="match status" value="1"/>
</dbReference>
<dbReference type="RefSeq" id="WP_141969917.1">
    <property type="nucleotide sequence ID" value="NZ_VFPO01000001.1"/>
</dbReference>
<feature type="transmembrane region" description="Helical" evidence="6">
    <location>
        <begin position="29"/>
        <end position="47"/>
    </location>
</feature>
<comment type="subcellular location">
    <subcellularLocation>
        <location evidence="1">Cell membrane</location>
        <topology evidence="1">Multi-pass membrane protein</topology>
    </subcellularLocation>
</comment>